<gene>
    <name evidence="4" type="ORF">HNQ99_001991</name>
</gene>
<dbReference type="Pfam" id="PF12849">
    <property type="entry name" value="PBP_like_2"/>
    <property type="match status" value="1"/>
</dbReference>
<accession>A0A840HVW3</accession>
<keyword evidence="5" id="KW-1185">Reference proteome</keyword>
<dbReference type="Proteomes" id="UP000575068">
    <property type="component" value="Unassembled WGS sequence"/>
</dbReference>
<proteinExistence type="predicted"/>
<feature type="domain" description="PBP" evidence="3">
    <location>
        <begin position="29"/>
        <end position="308"/>
    </location>
</feature>
<evidence type="ECO:0000259" key="3">
    <source>
        <dbReference type="Pfam" id="PF12849"/>
    </source>
</evidence>
<dbReference type="PANTHER" id="PTHR30570">
    <property type="entry name" value="PERIPLASMIC PHOSPHATE BINDING COMPONENT OF PHOSPHATE ABC TRANSPORTER"/>
    <property type="match status" value="1"/>
</dbReference>
<dbReference type="EMBL" id="JACHOV010000007">
    <property type="protein sequence ID" value="MBB4641678.1"/>
    <property type="molecule type" value="Genomic_DNA"/>
</dbReference>
<sequence length="349" mass="37166">MIKNIAFLAVSALALAACQDQAGGGNGGGARDQIRAVGSSTVFPFATAVAEQFVNNNPGMKSPIIESTGTGAGMKLFCAGVGAGNPDIENASRRMKASEFEMCQKNGVKDIIEVQVGIDGLAFAEATKGPKFKLTPKQIYEALAAAPYGKEQKAEKWSDVDPSLPAIAISVFGPPSTSGTRDAFAELIMEKGCKSDPAMEKLKESDEDKYKETCTKVREDGKYVDSGENDNLIVQKLGANPNAVGIFGYSFLEENLDNVRGIPLNDIEPNYQNIADGKYPGARPLYIYVKKAHVTAIPGLKEYMAEFAKAWAPDGYLVKRGLIAAPDAVRSANAEIAKNLTTLEGADLK</sequence>
<dbReference type="Gene3D" id="3.40.190.10">
    <property type="entry name" value="Periplasmic binding protein-like II"/>
    <property type="match status" value="2"/>
</dbReference>
<feature type="signal peptide" evidence="2">
    <location>
        <begin position="1"/>
        <end position="22"/>
    </location>
</feature>
<dbReference type="SUPFAM" id="SSF53850">
    <property type="entry name" value="Periplasmic binding protein-like II"/>
    <property type="match status" value="1"/>
</dbReference>
<evidence type="ECO:0000313" key="4">
    <source>
        <dbReference type="EMBL" id="MBB4641678.1"/>
    </source>
</evidence>
<dbReference type="PROSITE" id="PS51257">
    <property type="entry name" value="PROKAR_LIPOPROTEIN"/>
    <property type="match status" value="1"/>
</dbReference>
<organism evidence="4 5">
    <name type="scientific">Rhizorhapis suberifaciens</name>
    <name type="common">corky root of lettuce</name>
    <dbReference type="NCBI Taxonomy" id="13656"/>
    <lineage>
        <taxon>Bacteria</taxon>
        <taxon>Pseudomonadati</taxon>
        <taxon>Pseudomonadota</taxon>
        <taxon>Alphaproteobacteria</taxon>
        <taxon>Sphingomonadales</taxon>
        <taxon>Sphingomonadaceae</taxon>
        <taxon>Rhizorhapis</taxon>
    </lineage>
</organism>
<protein>
    <submittedName>
        <fullName evidence="4">Phosphate transport system substrate-binding protein</fullName>
    </submittedName>
</protein>
<dbReference type="PANTHER" id="PTHR30570:SF1">
    <property type="entry name" value="PHOSPHATE-BINDING PROTEIN PSTS"/>
    <property type="match status" value="1"/>
</dbReference>
<keyword evidence="1 2" id="KW-0732">Signal</keyword>
<feature type="chain" id="PRO_5032707526" evidence="2">
    <location>
        <begin position="23"/>
        <end position="349"/>
    </location>
</feature>
<evidence type="ECO:0000256" key="2">
    <source>
        <dbReference type="SAM" id="SignalP"/>
    </source>
</evidence>
<name>A0A840HVW3_9SPHN</name>
<evidence type="ECO:0000256" key="1">
    <source>
        <dbReference type="ARBA" id="ARBA00022729"/>
    </source>
</evidence>
<dbReference type="InterPro" id="IPR050811">
    <property type="entry name" value="Phosphate_ABC_transporter"/>
</dbReference>
<dbReference type="AlphaFoldDB" id="A0A840HVW3"/>
<reference evidence="4 5" key="1">
    <citation type="submission" date="2020-08" db="EMBL/GenBank/DDBJ databases">
        <title>Genomic Encyclopedia of Type Strains, Phase IV (KMG-IV): sequencing the most valuable type-strain genomes for metagenomic binning, comparative biology and taxonomic classification.</title>
        <authorList>
            <person name="Goeker M."/>
        </authorList>
    </citation>
    <scope>NUCLEOTIDE SEQUENCE [LARGE SCALE GENOMIC DNA]</scope>
    <source>
        <strain evidence="4 5">DSM 7465</strain>
    </source>
</reference>
<comment type="caution">
    <text evidence="4">The sequence shown here is derived from an EMBL/GenBank/DDBJ whole genome shotgun (WGS) entry which is preliminary data.</text>
</comment>
<dbReference type="InterPro" id="IPR024370">
    <property type="entry name" value="PBP_domain"/>
</dbReference>
<evidence type="ECO:0000313" key="5">
    <source>
        <dbReference type="Proteomes" id="UP000575068"/>
    </source>
</evidence>